<keyword evidence="3 10" id="KW-0547">Nucleotide-binding</keyword>
<dbReference type="GO" id="GO:0004831">
    <property type="term" value="F:tyrosine-tRNA ligase activity"/>
    <property type="evidence" value="ECO:0007669"/>
    <property type="project" value="UniProtKB-UniRule"/>
</dbReference>
<dbReference type="InterPro" id="IPR002942">
    <property type="entry name" value="S4_RNA-bd"/>
</dbReference>
<dbReference type="Gene3D" id="3.40.50.620">
    <property type="entry name" value="HUPs"/>
    <property type="match status" value="1"/>
</dbReference>
<dbReference type="CDD" id="cd00805">
    <property type="entry name" value="TyrRS_core"/>
    <property type="match status" value="1"/>
</dbReference>
<dbReference type="EC" id="6.1.1.1" evidence="1 8"/>
<dbReference type="CDD" id="cd00165">
    <property type="entry name" value="S4"/>
    <property type="match status" value="1"/>
</dbReference>
<evidence type="ECO:0000256" key="9">
    <source>
        <dbReference type="PROSITE-ProRule" id="PRU00182"/>
    </source>
</evidence>
<protein>
    <recommendedName>
        <fullName evidence="1 8">Tyrosine--tRNA ligase</fullName>
        <ecNumber evidence="1 8">6.1.1.1</ecNumber>
    </recommendedName>
</protein>
<dbReference type="Gene3D" id="1.10.240.10">
    <property type="entry name" value="Tyrosyl-Transfer RNA Synthetase"/>
    <property type="match status" value="1"/>
</dbReference>
<dbReference type="InterPro" id="IPR002307">
    <property type="entry name" value="Tyr-tRNA-ligase"/>
</dbReference>
<dbReference type="SUPFAM" id="SSF55174">
    <property type="entry name" value="Alpha-L RNA-binding motif"/>
    <property type="match status" value="1"/>
</dbReference>
<comment type="caution">
    <text evidence="12">The sequence shown here is derived from an EMBL/GenBank/DDBJ whole genome shotgun (WGS) entry which is preliminary data.</text>
</comment>
<feature type="domain" description="RNA-binding S4" evidence="11">
    <location>
        <begin position="330"/>
        <end position="389"/>
    </location>
</feature>
<accession>A0A1F4ZXU6</accession>
<evidence type="ECO:0000256" key="7">
    <source>
        <dbReference type="ARBA" id="ARBA00048248"/>
    </source>
</evidence>
<keyword evidence="2 10" id="KW-0436">Ligase</keyword>
<dbReference type="AlphaFoldDB" id="A0A1F4ZXU6"/>
<evidence type="ECO:0000256" key="1">
    <source>
        <dbReference type="ARBA" id="ARBA00013160"/>
    </source>
</evidence>
<sequence>MDRISDLLTRGVANIIPGKSELEKLLHSGKKLNIYNGIDPTNVHVHLGNAFPLRKLQVLVDLGHHVTFLIGDFTALIGDTSDKDSQRPVLTYDQIEANFQTYKDQAAKILDFSKVKVVHNSEWLKKLNFEDVVKLTRHFTLNDFISRELIKTRLAEGRSVSLPEVLYPVMQGYDSYFMDTDLQIGGTDQTFNMQAGRTLQKNLRGKESFVMSLAFLTGTDGRKMSKTWGNAIWLDDPPEEMYGKVMSVKDDLIIEYFTLATNVSQNIIGEAKTRLGSRENPMHLKKELARTIVSELHSKTAADAAQNHFETTIQQGEPPPDIPSVSVKSQNIIDVLVAAGLAVSKSSARRLISQGGVEVNGEKITTPNYELQTPNPVVRVGSRKFAKITLQ</sequence>
<comment type="catalytic activity">
    <reaction evidence="7">
        <text>tRNA(Tyr) + L-tyrosine + ATP = L-tyrosyl-tRNA(Tyr) + AMP + diphosphate + H(+)</text>
        <dbReference type="Rhea" id="RHEA:10220"/>
        <dbReference type="Rhea" id="RHEA-COMP:9706"/>
        <dbReference type="Rhea" id="RHEA-COMP:9707"/>
        <dbReference type="ChEBI" id="CHEBI:15378"/>
        <dbReference type="ChEBI" id="CHEBI:30616"/>
        <dbReference type="ChEBI" id="CHEBI:33019"/>
        <dbReference type="ChEBI" id="CHEBI:58315"/>
        <dbReference type="ChEBI" id="CHEBI:78442"/>
        <dbReference type="ChEBI" id="CHEBI:78536"/>
        <dbReference type="ChEBI" id="CHEBI:456215"/>
        <dbReference type="EC" id="6.1.1.1"/>
    </reaction>
</comment>
<dbReference type="GO" id="GO:0003723">
    <property type="term" value="F:RNA binding"/>
    <property type="evidence" value="ECO:0007669"/>
    <property type="project" value="UniProtKB-KW"/>
</dbReference>
<evidence type="ECO:0000256" key="3">
    <source>
        <dbReference type="ARBA" id="ARBA00022741"/>
    </source>
</evidence>
<dbReference type="Pfam" id="PF01479">
    <property type="entry name" value="S4"/>
    <property type="match status" value="1"/>
</dbReference>
<dbReference type="SMART" id="SM00363">
    <property type="entry name" value="S4"/>
    <property type="match status" value="1"/>
</dbReference>
<evidence type="ECO:0000256" key="10">
    <source>
        <dbReference type="RuleBase" id="RU363036"/>
    </source>
</evidence>
<keyword evidence="5 10" id="KW-0648">Protein biosynthesis</keyword>
<evidence type="ECO:0000256" key="4">
    <source>
        <dbReference type="ARBA" id="ARBA00022840"/>
    </source>
</evidence>
<dbReference type="PRINTS" id="PR01040">
    <property type="entry name" value="TRNASYNTHTYR"/>
</dbReference>
<organism evidence="12 13">
    <name type="scientific">Candidatus Amesbacteria bacterium RIFOXYD1_FULL_47_9</name>
    <dbReference type="NCBI Taxonomy" id="1797267"/>
    <lineage>
        <taxon>Bacteria</taxon>
        <taxon>Candidatus Amesiibacteriota</taxon>
    </lineage>
</organism>
<evidence type="ECO:0000259" key="11">
    <source>
        <dbReference type="SMART" id="SM00363"/>
    </source>
</evidence>
<dbReference type="InterPro" id="IPR014729">
    <property type="entry name" value="Rossmann-like_a/b/a_fold"/>
</dbReference>
<dbReference type="InterPro" id="IPR024088">
    <property type="entry name" value="Tyr-tRNA-ligase_bac-type"/>
</dbReference>
<reference evidence="12 13" key="1">
    <citation type="journal article" date="2016" name="Nat. Commun.">
        <title>Thousands of microbial genomes shed light on interconnected biogeochemical processes in an aquifer system.</title>
        <authorList>
            <person name="Anantharaman K."/>
            <person name="Brown C.T."/>
            <person name="Hug L.A."/>
            <person name="Sharon I."/>
            <person name="Castelle C.J."/>
            <person name="Probst A.J."/>
            <person name="Thomas B.C."/>
            <person name="Singh A."/>
            <person name="Wilkins M.J."/>
            <person name="Karaoz U."/>
            <person name="Brodie E.L."/>
            <person name="Williams K.H."/>
            <person name="Hubbard S.S."/>
            <person name="Banfield J.F."/>
        </authorList>
    </citation>
    <scope>NUCLEOTIDE SEQUENCE [LARGE SCALE GENOMIC DNA]</scope>
</reference>
<dbReference type="EMBL" id="MEXV01000053">
    <property type="protein sequence ID" value="OGD11219.1"/>
    <property type="molecule type" value="Genomic_DNA"/>
</dbReference>
<dbReference type="InterPro" id="IPR002305">
    <property type="entry name" value="aa-tRNA-synth_Ic"/>
</dbReference>
<evidence type="ECO:0000256" key="8">
    <source>
        <dbReference type="NCBIfam" id="TIGR00234"/>
    </source>
</evidence>
<dbReference type="Gene3D" id="3.10.290.10">
    <property type="entry name" value="RNA-binding S4 domain"/>
    <property type="match status" value="1"/>
</dbReference>
<proteinExistence type="inferred from homology"/>
<evidence type="ECO:0000256" key="2">
    <source>
        <dbReference type="ARBA" id="ARBA00022598"/>
    </source>
</evidence>
<dbReference type="GO" id="GO:0005524">
    <property type="term" value="F:ATP binding"/>
    <property type="evidence" value="ECO:0007669"/>
    <property type="project" value="UniProtKB-KW"/>
</dbReference>
<dbReference type="GO" id="GO:0006437">
    <property type="term" value="P:tyrosyl-tRNA aminoacylation"/>
    <property type="evidence" value="ECO:0007669"/>
    <property type="project" value="UniProtKB-UniRule"/>
</dbReference>
<gene>
    <name evidence="12" type="ORF">A2576_04290</name>
</gene>
<keyword evidence="4 10" id="KW-0067">ATP-binding</keyword>
<dbReference type="NCBIfam" id="TIGR00234">
    <property type="entry name" value="tyrS"/>
    <property type="match status" value="1"/>
</dbReference>
<evidence type="ECO:0000256" key="6">
    <source>
        <dbReference type="ARBA" id="ARBA00023146"/>
    </source>
</evidence>
<keyword evidence="9" id="KW-0694">RNA-binding</keyword>
<comment type="similarity">
    <text evidence="10">Belongs to the class-I aminoacyl-tRNA synthetase family.</text>
</comment>
<dbReference type="GO" id="GO:0005829">
    <property type="term" value="C:cytosol"/>
    <property type="evidence" value="ECO:0007669"/>
    <property type="project" value="TreeGrafter"/>
</dbReference>
<evidence type="ECO:0000313" key="13">
    <source>
        <dbReference type="Proteomes" id="UP000178579"/>
    </source>
</evidence>
<keyword evidence="6 10" id="KW-0030">Aminoacyl-tRNA synthetase</keyword>
<dbReference type="PANTHER" id="PTHR11766">
    <property type="entry name" value="TYROSYL-TRNA SYNTHETASE"/>
    <property type="match status" value="1"/>
</dbReference>
<dbReference type="SUPFAM" id="SSF52374">
    <property type="entry name" value="Nucleotidylyl transferase"/>
    <property type="match status" value="1"/>
</dbReference>
<evidence type="ECO:0000313" key="12">
    <source>
        <dbReference type="EMBL" id="OGD11219.1"/>
    </source>
</evidence>
<evidence type="ECO:0000256" key="5">
    <source>
        <dbReference type="ARBA" id="ARBA00022917"/>
    </source>
</evidence>
<dbReference type="PROSITE" id="PS50889">
    <property type="entry name" value="S4"/>
    <property type="match status" value="1"/>
</dbReference>
<dbReference type="PANTHER" id="PTHR11766:SF1">
    <property type="entry name" value="TYROSINE--TRNA LIGASE"/>
    <property type="match status" value="1"/>
</dbReference>
<dbReference type="Proteomes" id="UP000178579">
    <property type="component" value="Unassembled WGS sequence"/>
</dbReference>
<dbReference type="InterPro" id="IPR036986">
    <property type="entry name" value="S4_RNA-bd_sf"/>
</dbReference>
<dbReference type="Pfam" id="PF00579">
    <property type="entry name" value="tRNA-synt_1b"/>
    <property type="match status" value="1"/>
</dbReference>
<name>A0A1F4ZXU6_9BACT</name>